<evidence type="ECO:0000256" key="4">
    <source>
        <dbReference type="ARBA" id="ARBA00022741"/>
    </source>
</evidence>
<dbReference type="GO" id="GO:0043215">
    <property type="term" value="P:daunorubicin transport"/>
    <property type="evidence" value="ECO:0007669"/>
    <property type="project" value="InterPro"/>
</dbReference>
<keyword evidence="6" id="KW-1278">Translocase</keyword>
<evidence type="ECO:0000256" key="6">
    <source>
        <dbReference type="ARBA" id="ARBA00022967"/>
    </source>
</evidence>
<dbReference type="EMBL" id="RBAK01000017">
    <property type="protein sequence ID" value="RKN39379.1"/>
    <property type="molecule type" value="Genomic_DNA"/>
</dbReference>
<dbReference type="NCBIfam" id="TIGR01188">
    <property type="entry name" value="drrA"/>
    <property type="match status" value="1"/>
</dbReference>
<evidence type="ECO:0000256" key="7">
    <source>
        <dbReference type="ARBA" id="ARBA00023136"/>
    </source>
</evidence>
<dbReference type="GO" id="GO:0005524">
    <property type="term" value="F:ATP binding"/>
    <property type="evidence" value="ECO:0007669"/>
    <property type="project" value="UniProtKB-KW"/>
</dbReference>
<dbReference type="GO" id="GO:0016887">
    <property type="term" value="F:ATP hydrolysis activity"/>
    <property type="evidence" value="ECO:0007669"/>
    <property type="project" value="InterPro"/>
</dbReference>
<evidence type="ECO:0000256" key="9">
    <source>
        <dbReference type="ARBA" id="ARBA00049985"/>
    </source>
</evidence>
<dbReference type="PANTHER" id="PTHR42711:SF19">
    <property type="entry name" value="DOXORUBICIN RESISTANCE ATP-BINDING PROTEIN DRRA"/>
    <property type="match status" value="1"/>
</dbReference>
<protein>
    <submittedName>
        <fullName evidence="11">ATP-binding cassette domain-containing protein</fullName>
    </submittedName>
</protein>
<organism evidence="11 12">
    <name type="scientific">Micromonospora endolithica</name>
    <dbReference type="NCBI Taxonomy" id="230091"/>
    <lineage>
        <taxon>Bacteria</taxon>
        <taxon>Bacillati</taxon>
        <taxon>Actinomycetota</taxon>
        <taxon>Actinomycetes</taxon>
        <taxon>Micromonosporales</taxon>
        <taxon>Micromonosporaceae</taxon>
        <taxon>Micromonospora</taxon>
    </lineage>
</organism>
<dbReference type="Pfam" id="PF00005">
    <property type="entry name" value="ABC_tran"/>
    <property type="match status" value="1"/>
</dbReference>
<evidence type="ECO:0000256" key="1">
    <source>
        <dbReference type="ARBA" id="ARBA00004413"/>
    </source>
</evidence>
<dbReference type="GO" id="GO:1900753">
    <property type="term" value="P:doxorubicin transport"/>
    <property type="evidence" value="ECO:0007669"/>
    <property type="project" value="InterPro"/>
</dbReference>
<keyword evidence="4" id="KW-0547">Nucleotide-binding</keyword>
<dbReference type="OrthoDB" id="9804819at2"/>
<sequence length="323" mass="34819">METVTTAAVETVALRKSFGGVVVLDGLTMRVARGSVHALLGPNGAGKTTTVRILATLAAPDGGTARVLGHDVVRDRRRVRRTISLAGQHAALDDHQTGAENLEMMARLTGVPRAAARRRAADLLDRFDLAAAGGRRVVTYSGGMRRRLDLAASLVGQPSVIFLDEPTTGLDPRSRRGLWEVVGELAGAGVTVLLTTQYLEEADRLADRISVLHGGRLAAEGTATELKQRFGAHRLELTLRDTDRFAEVARRLGDRVANRDPARLELEVSTDGTGPRVRHLLDEVDPDRRGITRFHVRTATLDDVFLTLTGQSAPADRREAAGV</sequence>
<evidence type="ECO:0000256" key="8">
    <source>
        <dbReference type="ARBA" id="ARBA00023251"/>
    </source>
</evidence>
<dbReference type="SMART" id="SM00382">
    <property type="entry name" value="AAA"/>
    <property type="match status" value="1"/>
</dbReference>
<dbReference type="InterPro" id="IPR050763">
    <property type="entry name" value="ABC_transporter_ATP-binding"/>
</dbReference>
<dbReference type="PROSITE" id="PS00211">
    <property type="entry name" value="ABC_TRANSPORTER_1"/>
    <property type="match status" value="1"/>
</dbReference>
<evidence type="ECO:0000256" key="2">
    <source>
        <dbReference type="ARBA" id="ARBA00022448"/>
    </source>
</evidence>
<comment type="subcellular location">
    <subcellularLocation>
        <location evidence="1">Cell membrane</location>
        <topology evidence="1">Peripheral membrane protein</topology>
        <orientation evidence="1">Cytoplasmic side</orientation>
    </subcellularLocation>
</comment>
<dbReference type="InterPro" id="IPR003439">
    <property type="entry name" value="ABC_transporter-like_ATP-bd"/>
</dbReference>
<dbReference type="Pfam" id="PF13732">
    <property type="entry name" value="DrrA1-3_C"/>
    <property type="match status" value="1"/>
</dbReference>
<gene>
    <name evidence="11" type="ORF">D7223_29060</name>
</gene>
<dbReference type="GO" id="GO:0005886">
    <property type="term" value="C:plasma membrane"/>
    <property type="evidence" value="ECO:0007669"/>
    <property type="project" value="UniProtKB-SubCell"/>
</dbReference>
<feature type="domain" description="ABC transporter" evidence="10">
    <location>
        <begin position="9"/>
        <end position="239"/>
    </location>
</feature>
<reference evidence="11 12" key="1">
    <citation type="journal article" date="2004" name="Syst. Appl. Microbiol.">
        <title>Cryptoendolithic actinomycetes from antarctic sandstone rock samples: Micromonospora endolithica sp. nov. and two isolates related to Micromonospora coerulea Jensen 1932.</title>
        <authorList>
            <person name="Hirsch P."/>
            <person name="Mevs U."/>
            <person name="Kroppenstedt R.M."/>
            <person name="Schumann P."/>
            <person name="Stackebrandt E."/>
        </authorList>
    </citation>
    <scope>NUCLEOTIDE SEQUENCE [LARGE SCALE GENOMIC DNA]</scope>
    <source>
        <strain evidence="11 12">JCM 12677</strain>
    </source>
</reference>
<comment type="similarity">
    <text evidence="9">Belongs to the ABC transporter superfamily. Drug exporter-1 (DrugE1) (TC 3.A.1.105) family.</text>
</comment>
<evidence type="ECO:0000313" key="12">
    <source>
        <dbReference type="Proteomes" id="UP000281726"/>
    </source>
</evidence>
<keyword evidence="3" id="KW-1003">Cell membrane</keyword>
<dbReference type="RefSeq" id="WP_120732249.1">
    <property type="nucleotide sequence ID" value="NZ_RBAK01000017.1"/>
</dbReference>
<evidence type="ECO:0000256" key="3">
    <source>
        <dbReference type="ARBA" id="ARBA00022475"/>
    </source>
</evidence>
<name>A0A3A9YUC2_9ACTN</name>
<dbReference type="InterPro" id="IPR025302">
    <property type="entry name" value="DrrA1/2-like_C"/>
</dbReference>
<dbReference type="AlphaFoldDB" id="A0A3A9YUC2"/>
<dbReference type="InterPro" id="IPR027417">
    <property type="entry name" value="P-loop_NTPase"/>
</dbReference>
<dbReference type="InterPro" id="IPR003593">
    <property type="entry name" value="AAA+_ATPase"/>
</dbReference>
<dbReference type="PROSITE" id="PS50893">
    <property type="entry name" value="ABC_TRANSPORTER_2"/>
    <property type="match status" value="1"/>
</dbReference>
<dbReference type="InterPro" id="IPR017871">
    <property type="entry name" value="ABC_transporter-like_CS"/>
</dbReference>
<keyword evidence="5 11" id="KW-0067">ATP-binding</keyword>
<dbReference type="PANTHER" id="PTHR42711">
    <property type="entry name" value="ABC TRANSPORTER ATP-BINDING PROTEIN"/>
    <property type="match status" value="1"/>
</dbReference>
<dbReference type="SUPFAM" id="SSF52540">
    <property type="entry name" value="P-loop containing nucleoside triphosphate hydrolases"/>
    <property type="match status" value="1"/>
</dbReference>
<dbReference type="Proteomes" id="UP000281726">
    <property type="component" value="Unassembled WGS sequence"/>
</dbReference>
<proteinExistence type="inferred from homology"/>
<keyword evidence="7" id="KW-0472">Membrane</keyword>
<comment type="caution">
    <text evidence="11">The sequence shown here is derived from an EMBL/GenBank/DDBJ whole genome shotgun (WGS) entry which is preliminary data.</text>
</comment>
<dbReference type="Gene3D" id="3.40.50.300">
    <property type="entry name" value="P-loop containing nucleotide triphosphate hydrolases"/>
    <property type="match status" value="1"/>
</dbReference>
<dbReference type="GO" id="GO:0046677">
    <property type="term" value="P:response to antibiotic"/>
    <property type="evidence" value="ECO:0007669"/>
    <property type="project" value="UniProtKB-KW"/>
</dbReference>
<evidence type="ECO:0000259" key="10">
    <source>
        <dbReference type="PROSITE" id="PS50893"/>
    </source>
</evidence>
<keyword evidence="2" id="KW-0813">Transport</keyword>
<evidence type="ECO:0000313" key="11">
    <source>
        <dbReference type="EMBL" id="RKN39379.1"/>
    </source>
</evidence>
<keyword evidence="8" id="KW-0046">Antibiotic resistance</keyword>
<evidence type="ECO:0000256" key="5">
    <source>
        <dbReference type="ARBA" id="ARBA00022840"/>
    </source>
</evidence>
<dbReference type="InterPro" id="IPR005894">
    <property type="entry name" value="DrrA"/>
</dbReference>
<accession>A0A3A9YUC2</accession>
<keyword evidence="12" id="KW-1185">Reference proteome</keyword>